<dbReference type="AlphaFoldDB" id="A0A1T3NLK1"/>
<comment type="caution">
    <text evidence="9">The sequence shown here is derived from an EMBL/GenBank/DDBJ whole genome shotgun (WGS) entry which is preliminary data.</text>
</comment>
<feature type="transmembrane region" description="Helical" evidence="7">
    <location>
        <begin position="175"/>
        <end position="197"/>
    </location>
</feature>
<comment type="similarity">
    <text evidence="7">Belongs to the binding-protein-dependent transport system permease family.</text>
</comment>
<evidence type="ECO:0000256" key="2">
    <source>
        <dbReference type="ARBA" id="ARBA00022448"/>
    </source>
</evidence>
<dbReference type="InterPro" id="IPR035906">
    <property type="entry name" value="MetI-like_sf"/>
</dbReference>
<dbReference type="PANTHER" id="PTHR43163:SF6">
    <property type="entry name" value="DIPEPTIDE TRANSPORT SYSTEM PERMEASE PROTEIN DPPB-RELATED"/>
    <property type="match status" value="1"/>
</dbReference>
<evidence type="ECO:0000313" key="9">
    <source>
        <dbReference type="EMBL" id="OPC77727.1"/>
    </source>
</evidence>
<sequence length="315" mass="33857">MIIYTIRKLTGALAVLLVLSALVFMAGRALTPGDPALLIAGPKAGPETLENIRHSLHLDRPVFEQYLSWLGDAIRGDFGTSPYSGQANRDVILQQAPVSFELALMGLLIAIAVGIPAGVYVATRARSARVWLVRLPLLIAFAFPAFVSGAFALYIATHYFTNLYSPSYIPISDGLIANLQTMLLPALAVGVPTAPLIMQMTRSSMLEVLSAPYTSTARSNGIAEWRVTYLYGLRAALPPVLTLIGMIFGLLVGGLFIVEQIFSLPGLGRGILDSIKLRDFTQVTGQALVLAAAFILGNLVVDLVLPLIDRRIART</sequence>
<dbReference type="RefSeq" id="WP_078980820.1">
    <property type="nucleotide sequence ID" value="NZ_MWQN01000003.1"/>
</dbReference>
<keyword evidence="3" id="KW-1003">Cell membrane</keyword>
<dbReference type="EMBL" id="MWQN01000003">
    <property type="protein sequence ID" value="OPC77727.1"/>
    <property type="molecule type" value="Genomic_DNA"/>
</dbReference>
<feature type="transmembrane region" description="Helical" evidence="7">
    <location>
        <begin position="287"/>
        <end position="308"/>
    </location>
</feature>
<gene>
    <name evidence="9" type="ORF">B4N89_36140</name>
</gene>
<dbReference type="InterPro" id="IPR045621">
    <property type="entry name" value="BPD_transp_1_N"/>
</dbReference>
<dbReference type="PROSITE" id="PS50928">
    <property type="entry name" value="ABC_TM1"/>
    <property type="match status" value="1"/>
</dbReference>
<keyword evidence="2 7" id="KW-0813">Transport</keyword>
<evidence type="ECO:0000256" key="3">
    <source>
        <dbReference type="ARBA" id="ARBA00022475"/>
    </source>
</evidence>
<dbReference type="Gene3D" id="1.10.3720.10">
    <property type="entry name" value="MetI-like"/>
    <property type="match status" value="1"/>
</dbReference>
<feature type="domain" description="ABC transmembrane type-1" evidence="8">
    <location>
        <begin position="96"/>
        <end position="305"/>
    </location>
</feature>
<comment type="subcellular location">
    <subcellularLocation>
        <location evidence="1 7">Cell membrane</location>
        <topology evidence="1 7">Multi-pass membrane protein</topology>
    </subcellularLocation>
</comment>
<dbReference type="GO" id="GO:0071916">
    <property type="term" value="F:dipeptide transmembrane transporter activity"/>
    <property type="evidence" value="ECO:0007669"/>
    <property type="project" value="TreeGrafter"/>
</dbReference>
<feature type="transmembrane region" description="Helical" evidence="7">
    <location>
        <begin position="102"/>
        <end position="123"/>
    </location>
</feature>
<feature type="transmembrane region" description="Helical" evidence="7">
    <location>
        <begin position="236"/>
        <end position="258"/>
    </location>
</feature>
<keyword evidence="5 7" id="KW-1133">Transmembrane helix</keyword>
<name>A0A1T3NLK1_9ACTN</name>
<evidence type="ECO:0000256" key="6">
    <source>
        <dbReference type="ARBA" id="ARBA00023136"/>
    </source>
</evidence>
<keyword evidence="6 7" id="KW-0472">Membrane</keyword>
<keyword evidence="4 7" id="KW-0812">Transmembrane</keyword>
<dbReference type="InterPro" id="IPR000515">
    <property type="entry name" value="MetI-like"/>
</dbReference>
<dbReference type="OrthoDB" id="9778910at2"/>
<feature type="transmembrane region" description="Helical" evidence="7">
    <location>
        <begin position="135"/>
        <end position="155"/>
    </location>
</feature>
<dbReference type="Proteomes" id="UP000190037">
    <property type="component" value="Unassembled WGS sequence"/>
</dbReference>
<dbReference type="GO" id="GO:0005886">
    <property type="term" value="C:plasma membrane"/>
    <property type="evidence" value="ECO:0007669"/>
    <property type="project" value="UniProtKB-SubCell"/>
</dbReference>
<evidence type="ECO:0000256" key="4">
    <source>
        <dbReference type="ARBA" id="ARBA00022692"/>
    </source>
</evidence>
<accession>A0A1T3NLK1</accession>
<evidence type="ECO:0000256" key="1">
    <source>
        <dbReference type="ARBA" id="ARBA00004651"/>
    </source>
</evidence>
<keyword evidence="10" id="KW-1185">Reference proteome</keyword>
<dbReference type="SUPFAM" id="SSF161098">
    <property type="entry name" value="MetI-like"/>
    <property type="match status" value="1"/>
</dbReference>
<evidence type="ECO:0000256" key="5">
    <source>
        <dbReference type="ARBA" id="ARBA00022989"/>
    </source>
</evidence>
<evidence type="ECO:0000256" key="7">
    <source>
        <dbReference type="RuleBase" id="RU363032"/>
    </source>
</evidence>
<dbReference type="Pfam" id="PF00528">
    <property type="entry name" value="BPD_transp_1"/>
    <property type="match status" value="1"/>
</dbReference>
<organism evidence="9 10">
    <name type="scientific">Embleya scabrispora</name>
    <dbReference type="NCBI Taxonomy" id="159449"/>
    <lineage>
        <taxon>Bacteria</taxon>
        <taxon>Bacillati</taxon>
        <taxon>Actinomycetota</taxon>
        <taxon>Actinomycetes</taxon>
        <taxon>Kitasatosporales</taxon>
        <taxon>Streptomycetaceae</taxon>
        <taxon>Embleya</taxon>
    </lineage>
</organism>
<dbReference type="STRING" id="159449.B4N89_36140"/>
<dbReference type="PANTHER" id="PTHR43163">
    <property type="entry name" value="DIPEPTIDE TRANSPORT SYSTEM PERMEASE PROTEIN DPPB-RELATED"/>
    <property type="match status" value="1"/>
</dbReference>
<evidence type="ECO:0000259" key="8">
    <source>
        <dbReference type="PROSITE" id="PS50928"/>
    </source>
</evidence>
<dbReference type="CDD" id="cd06261">
    <property type="entry name" value="TM_PBP2"/>
    <property type="match status" value="1"/>
</dbReference>
<evidence type="ECO:0000313" key="10">
    <source>
        <dbReference type="Proteomes" id="UP000190037"/>
    </source>
</evidence>
<dbReference type="Pfam" id="PF19300">
    <property type="entry name" value="BPD_transp_1_N"/>
    <property type="match status" value="1"/>
</dbReference>
<reference evidence="9 10" key="1">
    <citation type="submission" date="2017-03" db="EMBL/GenBank/DDBJ databases">
        <title>Draft genome sequence of Streptomyces scabrisporus NF3, endophyte isolated from Amphipterygium adstringens.</title>
        <authorList>
            <person name="Vazquez M."/>
            <person name="Ceapa C.D."/>
            <person name="Rodriguez Luna D."/>
            <person name="Sanchez Esquivel S."/>
        </authorList>
    </citation>
    <scope>NUCLEOTIDE SEQUENCE [LARGE SCALE GENOMIC DNA]</scope>
    <source>
        <strain evidence="9 10">NF3</strain>
    </source>
</reference>
<protein>
    <recommendedName>
        <fullName evidence="8">ABC transmembrane type-1 domain-containing protein</fullName>
    </recommendedName>
</protein>
<proteinExistence type="inferred from homology"/>